<feature type="region of interest" description="Disordered" evidence="1">
    <location>
        <begin position="144"/>
        <end position="164"/>
    </location>
</feature>
<feature type="domain" description="HAT C-terminal dimerisation" evidence="2">
    <location>
        <begin position="167"/>
        <end position="219"/>
    </location>
</feature>
<protein>
    <recommendedName>
        <fullName evidence="2">HAT C-terminal dimerisation domain-containing protein</fullName>
    </recommendedName>
</protein>
<reference evidence="3" key="1">
    <citation type="submission" date="2021-01" db="EMBL/GenBank/DDBJ databases">
        <title>Phytophthora aleatoria, a newly-described species from Pinus radiata is distinct from Phytophthora cactorum isolates based on comparative genomics.</title>
        <authorList>
            <person name="Mcdougal R."/>
            <person name="Panda P."/>
            <person name="Williams N."/>
            <person name="Studholme D.J."/>
        </authorList>
    </citation>
    <scope>NUCLEOTIDE SEQUENCE</scope>
    <source>
        <strain evidence="3">NZFS 4037</strain>
    </source>
</reference>
<proteinExistence type="predicted"/>
<evidence type="ECO:0000256" key="1">
    <source>
        <dbReference type="SAM" id="MobiDB-lite"/>
    </source>
</evidence>
<organism evidence="3 4">
    <name type="scientific">Phytophthora aleatoria</name>
    <dbReference type="NCBI Taxonomy" id="2496075"/>
    <lineage>
        <taxon>Eukaryota</taxon>
        <taxon>Sar</taxon>
        <taxon>Stramenopiles</taxon>
        <taxon>Oomycota</taxon>
        <taxon>Peronosporomycetes</taxon>
        <taxon>Peronosporales</taxon>
        <taxon>Peronosporaceae</taxon>
        <taxon>Phytophthora</taxon>
    </lineage>
</organism>
<accession>A0A8J5J4Y8</accession>
<dbReference type="Pfam" id="PF05699">
    <property type="entry name" value="Dimer_Tnp_hAT"/>
    <property type="match status" value="1"/>
</dbReference>
<dbReference type="EMBL" id="JAENGY010000664">
    <property type="protein sequence ID" value="KAG6958558.1"/>
    <property type="molecule type" value="Genomic_DNA"/>
</dbReference>
<comment type="caution">
    <text evidence="3">The sequence shown here is derived from an EMBL/GenBank/DDBJ whole genome shotgun (WGS) entry which is preliminary data.</text>
</comment>
<evidence type="ECO:0000313" key="3">
    <source>
        <dbReference type="EMBL" id="KAG6958558.1"/>
    </source>
</evidence>
<dbReference type="InterPro" id="IPR008906">
    <property type="entry name" value="HATC_C_dom"/>
</dbReference>
<dbReference type="GO" id="GO:0046983">
    <property type="term" value="F:protein dimerization activity"/>
    <property type="evidence" value="ECO:0007669"/>
    <property type="project" value="InterPro"/>
</dbReference>
<dbReference type="AlphaFoldDB" id="A0A8J5J4Y8"/>
<feature type="non-terminal residue" evidence="3">
    <location>
        <position position="1"/>
    </location>
</feature>
<name>A0A8J5J4Y8_9STRA</name>
<sequence length="249" mass="27550">IVGPQANLEELEAGGQAQHGIELLSNTVEQVTSTVPTIDERPSADETLLARGEYEKVTALPLAELQTCFREQIKRRWSYVHTNAMGIAFMLDPAMDLNDFAGTDDDTLDDQVCKMARRCGILIPTAGIPKLAAEIFAFKSDKRRGGEAQGNKYSESSPRDCRTAKSDKKYPLLKKIAEIVFAIPTSSAASERAWSNFDHIHSKRRNRLLVAKVEMLAYIYVNHGTIASDTIDLARHQSRPESVEIDSGS</sequence>
<evidence type="ECO:0000313" key="4">
    <source>
        <dbReference type="Proteomes" id="UP000709295"/>
    </source>
</evidence>
<evidence type="ECO:0000259" key="2">
    <source>
        <dbReference type="Pfam" id="PF05699"/>
    </source>
</evidence>
<keyword evidence="4" id="KW-1185">Reference proteome</keyword>
<dbReference type="Proteomes" id="UP000709295">
    <property type="component" value="Unassembled WGS sequence"/>
</dbReference>
<gene>
    <name evidence="3" type="ORF">JG688_00010468</name>
</gene>